<feature type="region of interest" description="Disordered" evidence="1">
    <location>
        <begin position="64"/>
        <end position="84"/>
    </location>
</feature>
<accession>A0A4S2LLJ2</accession>
<comment type="caution">
    <text evidence="2">The sequence shown here is derived from an EMBL/GenBank/DDBJ whole genome shotgun (WGS) entry which is preliminary data.</text>
</comment>
<keyword evidence="3" id="KW-1185">Reference proteome</keyword>
<dbReference type="EMBL" id="SJOL01007009">
    <property type="protein sequence ID" value="TGZ63836.1"/>
    <property type="molecule type" value="Genomic_DNA"/>
</dbReference>
<protein>
    <submittedName>
        <fullName evidence="2">Uncharacterized protein</fullName>
    </submittedName>
</protein>
<evidence type="ECO:0000313" key="3">
    <source>
        <dbReference type="Proteomes" id="UP000308267"/>
    </source>
</evidence>
<feature type="compositionally biased region" description="Polar residues" evidence="1">
    <location>
        <begin position="15"/>
        <end position="25"/>
    </location>
</feature>
<gene>
    <name evidence="2" type="ORF">CRM22_006686</name>
</gene>
<name>A0A4S2LLJ2_OPIFE</name>
<evidence type="ECO:0000313" key="2">
    <source>
        <dbReference type="EMBL" id="TGZ63836.1"/>
    </source>
</evidence>
<evidence type="ECO:0000256" key="1">
    <source>
        <dbReference type="SAM" id="MobiDB-lite"/>
    </source>
</evidence>
<organism evidence="2 3">
    <name type="scientific">Opisthorchis felineus</name>
    <dbReference type="NCBI Taxonomy" id="147828"/>
    <lineage>
        <taxon>Eukaryota</taxon>
        <taxon>Metazoa</taxon>
        <taxon>Spiralia</taxon>
        <taxon>Lophotrochozoa</taxon>
        <taxon>Platyhelminthes</taxon>
        <taxon>Trematoda</taxon>
        <taxon>Digenea</taxon>
        <taxon>Opisthorchiida</taxon>
        <taxon>Opisthorchiata</taxon>
        <taxon>Opisthorchiidae</taxon>
        <taxon>Opisthorchis</taxon>
    </lineage>
</organism>
<dbReference type="AlphaFoldDB" id="A0A4S2LLJ2"/>
<dbReference type="Proteomes" id="UP000308267">
    <property type="component" value="Unassembled WGS sequence"/>
</dbReference>
<feature type="non-terminal residue" evidence="2">
    <location>
        <position position="1"/>
    </location>
</feature>
<dbReference type="OrthoDB" id="10367493at2759"/>
<proteinExistence type="predicted"/>
<sequence length="337" mass="37732">GGASTVAENICPPVSTHSLEGQSKTGMPDVGCASSAVRKVCPPGSTDKPEERCSENLQEIVTRCQQNQPSNDGKQNLSDSSPSMTQIETELLHTLERQQTSFNLFMNQFLELASLTVLESGPAGEKMNDTGMVFKNLDQHQREVYAILNRLLSVILDLAHEAKGGVDVNQVRKVLIDLMNRYQADFYRTMTGFLRILTDHLSTEQNDQKSKLAQTYLIPIMNTYQRVFQSSIVRMLETISFISQAQNVNTEQVADTESMVKIIMKKCLSMINETVKKVEELVQRFASHYPGLQDLSEHIHQLEDQLRATSFEFNAPFFNQTNGAKYVTSTVLIKASA</sequence>
<feature type="region of interest" description="Disordered" evidence="1">
    <location>
        <begin position="1"/>
        <end position="29"/>
    </location>
</feature>
<reference evidence="2 3" key="1">
    <citation type="journal article" date="2019" name="BMC Genomics">
        <title>New insights from Opisthorchis felineus genome: update on genomics of the epidemiologically important liver flukes.</title>
        <authorList>
            <person name="Ershov N.I."/>
            <person name="Mordvinov V.A."/>
            <person name="Prokhortchouk E.B."/>
            <person name="Pakharukova M.Y."/>
            <person name="Gunbin K.V."/>
            <person name="Ustyantsev K."/>
            <person name="Genaev M.A."/>
            <person name="Blinov A.G."/>
            <person name="Mazur A."/>
            <person name="Boulygina E."/>
            <person name="Tsygankova S."/>
            <person name="Khrameeva E."/>
            <person name="Chekanov N."/>
            <person name="Fan G."/>
            <person name="Xiao A."/>
            <person name="Zhang H."/>
            <person name="Xu X."/>
            <person name="Yang H."/>
            <person name="Solovyev V."/>
            <person name="Lee S.M."/>
            <person name="Liu X."/>
            <person name="Afonnikov D.A."/>
            <person name="Skryabin K.G."/>
        </authorList>
    </citation>
    <scope>NUCLEOTIDE SEQUENCE [LARGE SCALE GENOMIC DNA]</scope>
    <source>
        <strain evidence="2">AK-0245</strain>
        <tissue evidence="2">Whole organism</tissue>
    </source>
</reference>